<keyword evidence="3" id="KW-1185">Reference proteome</keyword>
<gene>
    <name evidence="2" type="ORF">PFICI_08368</name>
</gene>
<dbReference type="Proteomes" id="UP000030651">
    <property type="component" value="Unassembled WGS sequence"/>
</dbReference>
<dbReference type="AlphaFoldDB" id="W3X4A8"/>
<dbReference type="InParanoid" id="W3X4A8"/>
<dbReference type="Pfam" id="PF13279">
    <property type="entry name" value="4HBT_2"/>
    <property type="match status" value="1"/>
</dbReference>
<sequence length="139" mass="15839">MSPNGVGLIMKSIKADYKFPVVYPDRISVYHKLRSLPGRSDTSLILDCMILSHRHHRVAARTAEDVVIYDYRNATKTTTPPFVQDVFQSTWEKQEAAICSSRARIWQLTKQVEEIEKETWDREDAVEDLGASGSTRPAN</sequence>
<dbReference type="GeneID" id="19273381"/>
<evidence type="ECO:0000313" key="2">
    <source>
        <dbReference type="EMBL" id="ETS80839.1"/>
    </source>
</evidence>
<name>W3X4A8_PESFW</name>
<evidence type="ECO:0000313" key="3">
    <source>
        <dbReference type="Proteomes" id="UP000030651"/>
    </source>
</evidence>
<organism evidence="2 3">
    <name type="scientific">Pestalotiopsis fici (strain W106-1 / CGMCC3.15140)</name>
    <dbReference type="NCBI Taxonomy" id="1229662"/>
    <lineage>
        <taxon>Eukaryota</taxon>
        <taxon>Fungi</taxon>
        <taxon>Dikarya</taxon>
        <taxon>Ascomycota</taxon>
        <taxon>Pezizomycotina</taxon>
        <taxon>Sordariomycetes</taxon>
        <taxon>Xylariomycetidae</taxon>
        <taxon>Amphisphaeriales</taxon>
        <taxon>Sporocadaceae</taxon>
        <taxon>Pestalotiopsis</taxon>
    </lineage>
</organism>
<dbReference type="HOGENOM" id="CLU_107674_0_0_1"/>
<dbReference type="eggNOG" id="ENOG502S78C">
    <property type="taxonomic scope" value="Eukaryota"/>
</dbReference>
<reference evidence="3" key="1">
    <citation type="journal article" date="2015" name="BMC Genomics">
        <title>Genomic and transcriptomic analysis of the endophytic fungus Pestalotiopsis fici reveals its lifestyle and high potential for synthesis of natural products.</title>
        <authorList>
            <person name="Wang X."/>
            <person name="Zhang X."/>
            <person name="Liu L."/>
            <person name="Xiang M."/>
            <person name="Wang W."/>
            <person name="Sun X."/>
            <person name="Che Y."/>
            <person name="Guo L."/>
            <person name="Liu G."/>
            <person name="Guo L."/>
            <person name="Wang C."/>
            <person name="Yin W.B."/>
            <person name="Stadler M."/>
            <person name="Zhang X."/>
            <person name="Liu X."/>
        </authorList>
    </citation>
    <scope>NUCLEOTIDE SEQUENCE [LARGE SCALE GENOMIC DNA]</scope>
    <source>
        <strain evidence="3">W106-1 / CGMCC3.15140</strain>
    </source>
</reference>
<protein>
    <recommendedName>
        <fullName evidence="4">Thioesterase domain-containing protein</fullName>
    </recommendedName>
</protein>
<accession>W3X4A8</accession>
<proteinExistence type="predicted"/>
<dbReference type="OMA" id="HEKQWME"/>
<evidence type="ECO:0000256" key="1">
    <source>
        <dbReference type="SAM" id="MobiDB-lite"/>
    </source>
</evidence>
<dbReference type="SUPFAM" id="SSF54637">
    <property type="entry name" value="Thioesterase/thiol ester dehydrase-isomerase"/>
    <property type="match status" value="1"/>
</dbReference>
<dbReference type="InterPro" id="IPR029069">
    <property type="entry name" value="HotDog_dom_sf"/>
</dbReference>
<evidence type="ECO:0008006" key="4">
    <source>
        <dbReference type="Google" id="ProtNLM"/>
    </source>
</evidence>
<dbReference type="KEGG" id="pfy:PFICI_08368"/>
<feature type="region of interest" description="Disordered" evidence="1">
    <location>
        <begin position="119"/>
        <end position="139"/>
    </location>
</feature>
<dbReference type="OrthoDB" id="5538558at2759"/>
<dbReference type="RefSeq" id="XP_007835140.1">
    <property type="nucleotide sequence ID" value="XM_007836949.1"/>
</dbReference>
<dbReference type="EMBL" id="KI912113">
    <property type="protein sequence ID" value="ETS80839.1"/>
    <property type="molecule type" value="Genomic_DNA"/>
</dbReference>
<dbReference type="Gene3D" id="3.10.129.10">
    <property type="entry name" value="Hotdog Thioesterase"/>
    <property type="match status" value="1"/>
</dbReference>